<protein>
    <submittedName>
        <fullName evidence="1">Uncharacterized protein</fullName>
    </submittedName>
</protein>
<gene>
    <name evidence="1" type="ORF">DSO09_03985</name>
</gene>
<comment type="caution">
    <text evidence="1">The sequence shown here is derived from an EMBL/GenBank/DDBJ whole genome shotgun (WGS) entry which is preliminary data.</text>
</comment>
<organism evidence="1 2">
    <name type="scientific">Thermoproteota archaeon</name>
    <dbReference type="NCBI Taxonomy" id="2056631"/>
    <lineage>
        <taxon>Archaea</taxon>
        <taxon>Thermoproteota</taxon>
    </lineage>
</organism>
<dbReference type="AlphaFoldDB" id="A0A523BDQ2"/>
<name>A0A523BDQ2_9CREN</name>
<dbReference type="Proteomes" id="UP000317265">
    <property type="component" value="Unassembled WGS sequence"/>
</dbReference>
<reference evidence="1 2" key="1">
    <citation type="journal article" date="2019" name="Nat. Microbiol.">
        <title>Expanding anaerobic alkane metabolism in the domain of Archaea.</title>
        <authorList>
            <person name="Wang Y."/>
            <person name="Wegener G."/>
            <person name="Hou J."/>
            <person name="Wang F."/>
            <person name="Xiao X."/>
        </authorList>
    </citation>
    <scope>NUCLEOTIDE SEQUENCE [LARGE SCALE GENOMIC DNA]</scope>
    <source>
        <strain evidence="1">WYZ-LMO11</strain>
    </source>
</reference>
<dbReference type="EMBL" id="QNVI01000046">
    <property type="protein sequence ID" value="TDA38590.1"/>
    <property type="molecule type" value="Genomic_DNA"/>
</dbReference>
<sequence>METTSNSITFAMFGNYKLKRFFEGRDKGQVSNPTTTTITYTTTITNPPTVTYIEKTSEIIWIPVRANGKTQTYDFYKKVDPPYQHIEVTKQIADSKGNGIADLKPEQTADGYILLHATAIFTTDDPSAKMYFEVDYKEWAYIPL</sequence>
<proteinExistence type="predicted"/>
<accession>A0A523BDQ2</accession>
<evidence type="ECO:0000313" key="1">
    <source>
        <dbReference type="EMBL" id="TDA38590.1"/>
    </source>
</evidence>
<evidence type="ECO:0000313" key="2">
    <source>
        <dbReference type="Proteomes" id="UP000317265"/>
    </source>
</evidence>